<evidence type="ECO:0000313" key="6">
    <source>
        <dbReference type="EMBL" id="KNY25313.1"/>
    </source>
</evidence>
<keyword evidence="4" id="KW-0564">Palmitate</keyword>
<dbReference type="Proteomes" id="UP000036923">
    <property type="component" value="Unassembled WGS sequence"/>
</dbReference>
<dbReference type="PANTHER" id="PTHR43649:SF33">
    <property type="entry name" value="POLYGALACTURONAN_RHAMNOGALACTURONAN-BINDING PROTEIN YTCQ"/>
    <property type="match status" value="1"/>
</dbReference>
<dbReference type="STRING" id="398512.Bccel_0573"/>
<dbReference type="SUPFAM" id="SSF53850">
    <property type="entry name" value="Periplasmic binding protein-like II"/>
    <property type="match status" value="1"/>
</dbReference>
<keyword evidence="2" id="KW-0732">Signal</keyword>
<evidence type="ECO:0000256" key="5">
    <source>
        <dbReference type="ARBA" id="ARBA00023288"/>
    </source>
</evidence>
<dbReference type="InterPro" id="IPR006059">
    <property type="entry name" value="SBP"/>
</dbReference>
<dbReference type="EMBL" id="LGTC01000001">
    <property type="protein sequence ID" value="KNY25313.1"/>
    <property type="molecule type" value="Genomic_DNA"/>
</dbReference>
<protein>
    <recommendedName>
        <fullName evidence="8">Extracellular solute-binding protein family 1</fullName>
    </recommendedName>
</protein>
<accession>A0A0L6JHX6</accession>
<comment type="caution">
    <text evidence="6">The sequence shown here is derived from an EMBL/GenBank/DDBJ whole genome shotgun (WGS) entry which is preliminary data.</text>
</comment>
<keyword evidence="5" id="KW-0449">Lipoprotein</keyword>
<evidence type="ECO:0008006" key="8">
    <source>
        <dbReference type="Google" id="ProtNLM"/>
    </source>
</evidence>
<evidence type="ECO:0000256" key="1">
    <source>
        <dbReference type="ARBA" id="ARBA00022475"/>
    </source>
</evidence>
<name>A0A0L6JHX6_9FIRM</name>
<dbReference type="InterPro" id="IPR050490">
    <property type="entry name" value="Bact_solute-bd_prot1"/>
</dbReference>
<dbReference type="AlphaFoldDB" id="A0A0L6JHX6"/>
<evidence type="ECO:0000256" key="3">
    <source>
        <dbReference type="ARBA" id="ARBA00023136"/>
    </source>
</evidence>
<keyword evidence="7" id="KW-1185">Reference proteome</keyword>
<organism evidence="6 7">
    <name type="scientific">Pseudobacteroides cellulosolvens ATCC 35603 = DSM 2933</name>
    <dbReference type="NCBI Taxonomy" id="398512"/>
    <lineage>
        <taxon>Bacteria</taxon>
        <taxon>Bacillati</taxon>
        <taxon>Bacillota</taxon>
        <taxon>Clostridia</taxon>
        <taxon>Eubacteriales</taxon>
        <taxon>Oscillospiraceae</taxon>
        <taxon>Pseudobacteroides</taxon>
    </lineage>
</organism>
<keyword evidence="1" id="KW-1003">Cell membrane</keyword>
<proteinExistence type="predicted"/>
<dbReference type="eggNOG" id="COG1653">
    <property type="taxonomic scope" value="Bacteria"/>
</dbReference>
<dbReference type="PANTHER" id="PTHR43649">
    <property type="entry name" value="ARABINOSE-BINDING PROTEIN-RELATED"/>
    <property type="match status" value="1"/>
</dbReference>
<dbReference type="Gene3D" id="3.40.190.10">
    <property type="entry name" value="Periplasmic binding protein-like II"/>
    <property type="match status" value="1"/>
</dbReference>
<dbReference type="Pfam" id="PF13416">
    <property type="entry name" value="SBP_bac_8"/>
    <property type="match status" value="1"/>
</dbReference>
<keyword evidence="3" id="KW-0472">Membrane</keyword>
<evidence type="ECO:0000256" key="4">
    <source>
        <dbReference type="ARBA" id="ARBA00023139"/>
    </source>
</evidence>
<gene>
    <name evidence="6" type="ORF">Bccel_0573</name>
</gene>
<evidence type="ECO:0000256" key="2">
    <source>
        <dbReference type="ARBA" id="ARBA00022729"/>
    </source>
</evidence>
<reference evidence="7" key="1">
    <citation type="submission" date="2015-07" db="EMBL/GenBank/DDBJ databases">
        <title>Near-Complete Genome Sequence of the Cellulolytic Bacterium Bacteroides (Pseudobacteroides) cellulosolvens ATCC 35603.</title>
        <authorList>
            <person name="Dassa B."/>
            <person name="Utturkar S.M."/>
            <person name="Klingeman D.M."/>
            <person name="Hurt R.A."/>
            <person name="Keller M."/>
            <person name="Xu J."/>
            <person name="Reddy Y.H.K."/>
            <person name="Borovok I."/>
            <person name="Grinberg I.R."/>
            <person name="Lamed R."/>
            <person name="Zhivin O."/>
            <person name="Bayer E.A."/>
            <person name="Brown S.D."/>
        </authorList>
    </citation>
    <scope>NUCLEOTIDE SEQUENCE [LARGE SCALE GENOMIC DNA]</scope>
    <source>
        <strain evidence="7">DSM 2933</strain>
    </source>
</reference>
<sequence length="436" mass="49607">MPTLFTACNSTKKRINSPVVQNTATPSAKVPATHTLKREDIKSEITLWHYDEEEGIKIIKAFNAVYPNAKVKLFHPRVKDPNNRNQLTSLIRSGIDVPDVFYCEFDFVKRLVETPNVCADLTERARDYVGNMVPYTIDVGTDESGVLRALAHQACAGALTYKKPIARKYLGTDDPDKISEMMSTPEKMLETARIIKKKSGGKVALFPTYEEPQILYLGGRSAGWIVDNKLNIDKKMIDFIDFAKTLRDNKYEARLNQWSPGWSAALADDEKALVWACPIWGIPWIVCSNDKKAANGGRWGLAKPPYPFFWWGNWFGIYAKSENQDLAWEFIKYFTTDKNAMKEWSDYSEGLPNNLEVISQGSVEDSKIMGTNIFKFYEPLIKDINGKLITQYDDTINNAYQDCMRSYLAGKTKSKDEMLKSFKDKVKTLLKDVTVE</sequence>
<evidence type="ECO:0000313" key="7">
    <source>
        <dbReference type="Proteomes" id="UP000036923"/>
    </source>
</evidence>